<accession>A0A8J6E9G1</accession>
<evidence type="ECO:0000313" key="1">
    <source>
        <dbReference type="EMBL" id="KAG9393295.1"/>
    </source>
</evidence>
<organism evidence="1 2">
    <name type="scientific">Carpediemonas membranifera</name>
    <dbReference type="NCBI Taxonomy" id="201153"/>
    <lineage>
        <taxon>Eukaryota</taxon>
        <taxon>Metamonada</taxon>
        <taxon>Carpediemonas-like organisms</taxon>
        <taxon>Carpediemonas</taxon>
    </lineage>
</organism>
<sequence length="105" mass="11950">MNDNNGNGEVFRLPAEQFPLLNAIKNNGVNWIIERQTEHLKRMLRRPHGGSFPANDSLLTPELDKERQRISALIQELHAGQDAFERTLEDPIREYMAAVAGDRDA</sequence>
<protein>
    <submittedName>
        <fullName evidence="1">Uncharacterized protein</fullName>
    </submittedName>
</protein>
<evidence type="ECO:0000313" key="2">
    <source>
        <dbReference type="Proteomes" id="UP000717585"/>
    </source>
</evidence>
<comment type="caution">
    <text evidence="1">The sequence shown here is derived from an EMBL/GenBank/DDBJ whole genome shotgun (WGS) entry which is preliminary data.</text>
</comment>
<dbReference type="Proteomes" id="UP000717585">
    <property type="component" value="Unassembled WGS sequence"/>
</dbReference>
<proteinExistence type="predicted"/>
<dbReference type="AlphaFoldDB" id="A0A8J6E9G1"/>
<dbReference type="EMBL" id="JAHDYR010000025">
    <property type="protein sequence ID" value="KAG9393295.1"/>
    <property type="molecule type" value="Genomic_DNA"/>
</dbReference>
<gene>
    <name evidence="1" type="ORF">J8273_3428</name>
</gene>
<keyword evidence="2" id="KW-1185">Reference proteome</keyword>
<reference evidence="1" key="1">
    <citation type="submission" date="2021-05" db="EMBL/GenBank/DDBJ databases">
        <title>A free-living protist that lacks canonical eukaryotic 1 DNA replication and segregation systems.</title>
        <authorList>
            <person name="Salas-Leiva D.E."/>
            <person name="Tromer E.C."/>
            <person name="Curtis B.A."/>
            <person name="Jerlstrom-Hultqvist J."/>
            <person name="Kolisko M."/>
            <person name="Yi Z."/>
            <person name="Salas-Leiva J.S."/>
            <person name="Gallot-Lavallee L."/>
            <person name="Kops G.J.P.L."/>
            <person name="Archibald J.M."/>
            <person name="Simpson A.G.B."/>
            <person name="Roger A.J."/>
        </authorList>
    </citation>
    <scope>NUCLEOTIDE SEQUENCE</scope>
    <source>
        <strain evidence="1">BICM</strain>
    </source>
</reference>
<name>A0A8J6E9G1_9EUKA</name>